<name>R9ID90_9BACT</name>
<proteinExistence type="predicted"/>
<evidence type="ECO:0000313" key="1">
    <source>
        <dbReference type="EMBL" id="EOS16433.1"/>
    </source>
</evidence>
<reference evidence="1 2" key="1">
    <citation type="submission" date="2013-04" db="EMBL/GenBank/DDBJ databases">
        <title>The Genome Sequence of Bacteroides massiliensis dnLKV3.</title>
        <authorList>
            <consortium name="The Broad Institute Genomics Platform"/>
            <consortium name="The Broad Institute Genome Sequencing Center for Infectious Disease"/>
            <person name="Earl A."/>
            <person name="Xavier R."/>
            <person name="Kuhn K."/>
            <person name="Stappenbeck T."/>
            <person name="Walker B."/>
            <person name="Young S."/>
            <person name="Zeng Q."/>
            <person name="Gargeya S."/>
            <person name="Fitzgerald M."/>
            <person name="Haas B."/>
            <person name="Abouelleil A."/>
            <person name="Allen A.W."/>
            <person name="Alvarado L."/>
            <person name="Arachchi H.M."/>
            <person name="Berlin A.M."/>
            <person name="Chapman S.B."/>
            <person name="Gainer-Dewar J."/>
            <person name="Goldberg J."/>
            <person name="Griggs A."/>
            <person name="Gujja S."/>
            <person name="Hansen M."/>
            <person name="Howarth C."/>
            <person name="Imamovic A."/>
            <person name="Ireland A."/>
            <person name="Larimer J."/>
            <person name="McCowan C."/>
            <person name="Murphy C."/>
            <person name="Pearson M."/>
            <person name="Poon T.W."/>
            <person name="Priest M."/>
            <person name="Roberts A."/>
            <person name="Saif S."/>
            <person name="Shea T."/>
            <person name="Sisk P."/>
            <person name="Sykes S."/>
            <person name="Wortman J."/>
            <person name="Nusbaum C."/>
            <person name="Birren B."/>
        </authorList>
    </citation>
    <scope>NUCLEOTIDE SEQUENCE [LARGE SCALE GENOMIC DNA]</scope>
    <source>
        <strain evidence="2">dnLKV3</strain>
    </source>
</reference>
<dbReference type="AlphaFoldDB" id="R9ID90"/>
<dbReference type="OrthoDB" id="9780724at2"/>
<dbReference type="STRING" id="1235788.C802_00112"/>
<dbReference type="EMBL" id="ASSP01000003">
    <property type="protein sequence ID" value="EOS16433.1"/>
    <property type="molecule type" value="Genomic_DNA"/>
</dbReference>
<evidence type="ECO:0000313" key="2">
    <source>
        <dbReference type="Proteomes" id="UP000014200"/>
    </source>
</evidence>
<dbReference type="PATRIC" id="fig|1235788.3.peg.105"/>
<dbReference type="Proteomes" id="UP000014200">
    <property type="component" value="Unassembled WGS sequence"/>
</dbReference>
<dbReference type="HOGENOM" id="CLU_151286_0_0_10"/>
<keyword evidence="2" id="KW-1185">Reference proteome</keyword>
<organism evidence="1 2">
    <name type="scientific">Phocaeicola sartorii</name>
    <dbReference type="NCBI Taxonomy" id="671267"/>
    <lineage>
        <taxon>Bacteria</taxon>
        <taxon>Pseudomonadati</taxon>
        <taxon>Bacteroidota</taxon>
        <taxon>Bacteroidia</taxon>
        <taxon>Bacteroidales</taxon>
        <taxon>Bacteroidaceae</taxon>
        <taxon>Phocaeicola</taxon>
    </lineage>
</organism>
<accession>R9ID90</accession>
<protein>
    <submittedName>
        <fullName evidence="1">Uncharacterized protein</fullName>
    </submittedName>
</protein>
<comment type="caution">
    <text evidence="1">The sequence shown here is derived from an EMBL/GenBank/DDBJ whole genome shotgun (WGS) entry which is preliminary data.</text>
</comment>
<dbReference type="RefSeq" id="WP_016274605.1">
    <property type="nucleotide sequence ID" value="NZ_KE159493.1"/>
</dbReference>
<gene>
    <name evidence="1" type="ORF">C802_00112</name>
</gene>
<sequence length="130" mass="15019">MIHYDFKPSKLEANGNGSYTYRWDIQEVQVENHFGEAGDNEQTEAGQTTKWTCNEVVVWGMVTNDKLKKAVITHLWDSDKEAKIVNDYNAAQLGILTERSATDDYKEYLQKRKAIKEMIDNDCKELNIIL</sequence>